<dbReference type="EMBL" id="MCSI01000152">
    <property type="protein sequence ID" value="PME58916.1"/>
    <property type="molecule type" value="Genomic_DNA"/>
</dbReference>
<reference evidence="4" key="1">
    <citation type="submission" date="2016-07" db="EMBL/GenBank/DDBJ databases">
        <title>Nontailed viruses are major unrecognized killers of bacteria in the ocean.</title>
        <authorList>
            <person name="Kauffman K."/>
            <person name="Hussain F."/>
            <person name="Yang J."/>
            <person name="Arevalo P."/>
            <person name="Brown J."/>
            <person name="Cutler M."/>
            <person name="Kelly L."/>
            <person name="Polz M.F."/>
        </authorList>
    </citation>
    <scope>NUCLEOTIDE SEQUENCE [LARGE SCALE GENOMIC DNA]</scope>
    <source>
        <strain evidence="4">10N.286.55.C1</strain>
    </source>
</reference>
<dbReference type="Proteomes" id="UP000235778">
    <property type="component" value="Unassembled WGS sequence"/>
</dbReference>
<evidence type="ECO:0000256" key="2">
    <source>
        <dbReference type="SAM" id="Phobius"/>
    </source>
</evidence>
<gene>
    <name evidence="3" type="ORF">BCV30_15500</name>
</gene>
<sequence length="533" mass="60389">MEDKEQSELFQIPSNLDKALHSAIKPFLEKDINYDNLWNKAKSLREIVNRVEFEKLLEVLANIISKDSSDTDCLIHHESAEKSLKTISKLSKTNGASDSLELNNLTKALKDVLDYTRPQFFFQESKALTKKIQQAETSLLATLNDLKIAQEDLTKLDSETEQRVIEKTQRLVDEAQRSIQIRVDDGNDNIRSTLQSVRDEFNVHTDRAENKLNKIVASAEHRSQIHASDIIELFKIHEEESANRIQIRIQNAEAISADLTKKISQSQQDIEELISAQKSDIKKFSQETRNEVVDKIDGASSSGMMEIQQAQTSALSSIDEKVSQNISSINKRIAQEVQAFETKRKDMDKLLEKVGLAKDADVTISQANAEEETANKLRTRGLIAMYCSIVVLVFFFADYIGLSALWSDTPPKSLSDLTLEAFAIRFMTVLLLSSPAIYMLKESAVHRAKENLYRQRGTQLLTIRGYLSDLPDKERTEVKQELAKNFFSFHDGKTDTQNVPDFIRDMKEAVGIAKSLNGQTKTVSQRFGRKPKQ</sequence>
<protein>
    <submittedName>
        <fullName evidence="3">Uncharacterized protein</fullName>
    </submittedName>
</protein>
<evidence type="ECO:0000313" key="3">
    <source>
        <dbReference type="EMBL" id="PME58916.1"/>
    </source>
</evidence>
<dbReference type="AlphaFoldDB" id="A0A2N7BLH9"/>
<dbReference type="RefSeq" id="WP_102268051.1">
    <property type="nucleotide sequence ID" value="NZ_MCSH01000138.1"/>
</dbReference>
<name>A0A2N7BLH9_9VIBR</name>
<evidence type="ECO:0000313" key="4">
    <source>
        <dbReference type="Proteomes" id="UP000235778"/>
    </source>
</evidence>
<keyword evidence="1" id="KW-0175">Coiled coil</keyword>
<comment type="caution">
    <text evidence="3">The sequence shown here is derived from an EMBL/GenBank/DDBJ whole genome shotgun (WGS) entry which is preliminary data.</text>
</comment>
<feature type="transmembrane region" description="Helical" evidence="2">
    <location>
        <begin position="422"/>
        <end position="440"/>
    </location>
</feature>
<keyword evidence="2" id="KW-0812">Transmembrane</keyword>
<feature type="coiled-coil region" evidence="1">
    <location>
        <begin position="242"/>
        <end position="276"/>
    </location>
</feature>
<keyword evidence="2" id="KW-1133">Transmembrane helix</keyword>
<keyword evidence="2" id="KW-0472">Membrane</keyword>
<feature type="transmembrane region" description="Helical" evidence="2">
    <location>
        <begin position="383"/>
        <end position="402"/>
    </location>
</feature>
<evidence type="ECO:0000256" key="1">
    <source>
        <dbReference type="SAM" id="Coils"/>
    </source>
</evidence>
<accession>A0A2N7BLH9</accession>
<proteinExistence type="predicted"/>
<organism evidence="3 4">
    <name type="scientific">Vibrio lentus</name>
    <dbReference type="NCBI Taxonomy" id="136468"/>
    <lineage>
        <taxon>Bacteria</taxon>
        <taxon>Pseudomonadati</taxon>
        <taxon>Pseudomonadota</taxon>
        <taxon>Gammaproteobacteria</taxon>
        <taxon>Vibrionales</taxon>
        <taxon>Vibrionaceae</taxon>
        <taxon>Vibrio</taxon>
    </lineage>
</organism>